<dbReference type="GO" id="GO:0012505">
    <property type="term" value="C:endomembrane system"/>
    <property type="evidence" value="ECO:0007669"/>
    <property type="project" value="UniProtKB-SubCell"/>
</dbReference>
<dbReference type="InterPro" id="IPR016064">
    <property type="entry name" value="NAD/diacylglycerol_kinase_sf"/>
</dbReference>
<organism evidence="10 11">
    <name type="scientific">Octopus vulgaris</name>
    <name type="common">Common octopus</name>
    <dbReference type="NCBI Taxonomy" id="6645"/>
    <lineage>
        <taxon>Eukaryota</taxon>
        <taxon>Metazoa</taxon>
        <taxon>Spiralia</taxon>
        <taxon>Lophotrochozoa</taxon>
        <taxon>Mollusca</taxon>
        <taxon>Cephalopoda</taxon>
        <taxon>Coleoidea</taxon>
        <taxon>Octopodiformes</taxon>
        <taxon>Octopoda</taxon>
        <taxon>Incirrata</taxon>
        <taxon>Octopodidae</taxon>
        <taxon>Octopus</taxon>
    </lineage>
</organism>
<dbReference type="GO" id="GO:0005737">
    <property type="term" value="C:cytoplasm"/>
    <property type="evidence" value="ECO:0007669"/>
    <property type="project" value="UniProtKB-ARBA"/>
</dbReference>
<feature type="compositionally biased region" description="Low complexity" evidence="8">
    <location>
        <begin position="216"/>
        <end position="236"/>
    </location>
</feature>
<evidence type="ECO:0000256" key="5">
    <source>
        <dbReference type="ARBA" id="ARBA00022840"/>
    </source>
</evidence>
<keyword evidence="3" id="KW-0547">Nucleotide-binding</keyword>
<accession>A0AA36C1V2</accession>
<dbReference type="SUPFAM" id="SSF111331">
    <property type="entry name" value="NAD kinase/diacylglycerol kinase-like"/>
    <property type="match status" value="1"/>
</dbReference>
<protein>
    <recommendedName>
        <fullName evidence="7">sphingosine kinase</fullName>
        <ecNumber evidence="7">2.7.1.91</ecNumber>
    </recommendedName>
</protein>
<feature type="region of interest" description="Disordered" evidence="8">
    <location>
        <begin position="59"/>
        <end position="236"/>
    </location>
</feature>
<dbReference type="GO" id="GO:0042981">
    <property type="term" value="P:regulation of apoptotic process"/>
    <property type="evidence" value="ECO:0007669"/>
    <property type="project" value="UniProtKB-ARBA"/>
</dbReference>
<keyword evidence="6" id="KW-0472">Membrane</keyword>
<dbReference type="Pfam" id="PF00781">
    <property type="entry name" value="DAGK_cat"/>
    <property type="match status" value="1"/>
</dbReference>
<evidence type="ECO:0000256" key="8">
    <source>
        <dbReference type="SAM" id="MobiDB-lite"/>
    </source>
</evidence>
<dbReference type="Gene3D" id="2.60.200.40">
    <property type="match status" value="1"/>
</dbReference>
<feature type="compositionally biased region" description="Basic residues" evidence="8">
    <location>
        <begin position="190"/>
        <end position="215"/>
    </location>
</feature>
<dbReference type="AlphaFoldDB" id="A0AA36C1V2"/>
<dbReference type="GO" id="GO:0008481">
    <property type="term" value="F:sphingosine kinase activity"/>
    <property type="evidence" value="ECO:0007669"/>
    <property type="project" value="UniProtKB-EC"/>
</dbReference>
<sequence length="873" mass="96837">MASHKHCVVLKTVVTLYPRKKRYLLVLRRGSLTYWPYNDNNDEDESSWFNNSSGGTDKTAAGLGFGGGNPVAASSNPAQKVSFDTNPRDYSEWNDSVKKGPADDQRNPSVESLPGGVRPTKTTTPAATTTTTAATTKQTAAQPQLLSSPVCASKETSAASEGGTLSNITNTTYHHQHQHHHNNNNNHNHSNNHHLHHHHLHNNYNRHHHENHPHNRNNINNNNYYDTNTNTNSNNNYNNSYISGGGGGHAWNDNSYNDNNTEFCINLNDVIGCHCYRGKTPDDSQAYFTVYAYPFRRKILSGRQIRHRLSVTFGIFCQENFQENLRLAETWKKLIGHLARGKPINGLEGIENIPEDDTRKILVLINPFSGPGKALKLFQQQVAPMFGEANIHYKKVITDHAGHAHKIVQTLDLSRWYGIVIVAGDGLIFEVINGLMSRPDWDQALKIPIGCIPGGSGNALCCSINYSAGEPILENMVLHSTFILIKHQVLPLDLVAIQTVNQSIYSFLSVTWGFIADIDYESEKYRKSLGSKRFLFLLAQRLIDLRSYRGRLSFIPITAFKGSTDGEGGNVRKLSRFAFDINPGSRSSLDESSSMDEGVTWSSHSMSTDGSTCIKRSATMSEGCSLKAKQECSDVGSKNTRHFSETNLSFEESTGSSHRDLSFNSCSDITNSPYLIDDSKENCDQMEHADSSTFRTANYGDNKAGFPSENNDSIRLKSQQMVTADNVVIQEETLTARKNVGCPVPTPLLPPLHEPLPDNWVVIEDDFVLLSASYQTHLGPDFLSAPDSRFNDGIIHLHFIRNGISRNALLKLFLSVEDGSHLDSPFVESIKVLAFRLEPLDKAGNIMVDGEHIEYGALQGQVLPGIAKIMGIQ</sequence>
<evidence type="ECO:0000256" key="4">
    <source>
        <dbReference type="ARBA" id="ARBA00022777"/>
    </source>
</evidence>
<dbReference type="EMBL" id="OX597842">
    <property type="protein sequence ID" value="CAI9744044.1"/>
    <property type="molecule type" value="Genomic_DNA"/>
</dbReference>
<dbReference type="PANTHER" id="PTHR12358:SF112">
    <property type="entry name" value="LD11247P-RELATED"/>
    <property type="match status" value="1"/>
</dbReference>
<evidence type="ECO:0000256" key="2">
    <source>
        <dbReference type="ARBA" id="ARBA00022679"/>
    </source>
</evidence>
<keyword evidence="4" id="KW-0418">Kinase</keyword>
<reference evidence="10" key="1">
    <citation type="submission" date="2023-08" db="EMBL/GenBank/DDBJ databases">
        <authorList>
            <person name="Alioto T."/>
            <person name="Alioto T."/>
            <person name="Gomez Garrido J."/>
        </authorList>
    </citation>
    <scope>NUCLEOTIDE SEQUENCE</scope>
</reference>
<dbReference type="GO" id="GO:0016020">
    <property type="term" value="C:membrane"/>
    <property type="evidence" value="ECO:0007669"/>
    <property type="project" value="TreeGrafter"/>
</dbReference>
<feature type="compositionally biased region" description="Low complexity" evidence="8">
    <location>
        <begin position="119"/>
        <end position="144"/>
    </location>
</feature>
<evidence type="ECO:0000256" key="7">
    <source>
        <dbReference type="ARBA" id="ARBA00044037"/>
    </source>
</evidence>
<dbReference type="InterPro" id="IPR050187">
    <property type="entry name" value="Lipid_Phosphate_FormReg"/>
</dbReference>
<dbReference type="InterPro" id="IPR001206">
    <property type="entry name" value="Diacylglycerol_kinase_cat_dom"/>
</dbReference>
<evidence type="ECO:0000256" key="3">
    <source>
        <dbReference type="ARBA" id="ARBA00022741"/>
    </source>
</evidence>
<proteinExistence type="predicted"/>
<dbReference type="GO" id="GO:0005524">
    <property type="term" value="F:ATP binding"/>
    <property type="evidence" value="ECO:0007669"/>
    <property type="project" value="UniProtKB-KW"/>
</dbReference>
<evidence type="ECO:0000259" key="9">
    <source>
        <dbReference type="PROSITE" id="PS50146"/>
    </source>
</evidence>
<evidence type="ECO:0000313" key="10">
    <source>
        <dbReference type="EMBL" id="CAI9744044.1"/>
    </source>
</evidence>
<comment type="subcellular location">
    <subcellularLocation>
        <location evidence="1">Endomembrane system</location>
    </subcellularLocation>
</comment>
<dbReference type="PROSITE" id="PS50146">
    <property type="entry name" value="DAGK"/>
    <property type="match status" value="1"/>
</dbReference>
<evidence type="ECO:0000256" key="6">
    <source>
        <dbReference type="ARBA" id="ARBA00023136"/>
    </source>
</evidence>
<feature type="compositionally biased region" description="Polar residues" evidence="8">
    <location>
        <begin position="154"/>
        <end position="166"/>
    </location>
</feature>
<feature type="compositionally biased region" description="Basic and acidic residues" evidence="8">
    <location>
        <begin position="86"/>
        <end position="106"/>
    </location>
</feature>
<dbReference type="GO" id="GO:0046512">
    <property type="term" value="P:sphingosine biosynthetic process"/>
    <property type="evidence" value="ECO:0007669"/>
    <property type="project" value="TreeGrafter"/>
</dbReference>
<feature type="compositionally biased region" description="Polar residues" evidence="8">
    <location>
        <begin position="72"/>
        <end position="85"/>
    </location>
</feature>
<gene>
    <name evidence="10" type="ORF">OCTVUL_1B006912</name>
</gene>
<dbReference type="SMART" id="SM00046">
    <property type="entry name" value="DAGKc"/>
    <property type="match status" value="1"/>
</dbReference>
<keyword evidence="5" id="KW-0067">ATP-binding</keyword>
<dbReference type="InterPro" id="IPR017438">
    <property type="entry name" value="ATP-NAD_kinase_N"/>
</dbReference>
<keyword evidence="2" id="KW-0808">Transferase</keyword>
<dbReference type="PANTHER" id="PTHR12358">
    <property type="entry name" value="SPHINGOSINE KINASE"/>
    <property type="match status" value="1"/>
</dbReference>
<dbReference type="InterPro" id="IPR045540">
    <property type="entry name" value="YegS/DAGK_C"/>
</dbReference>
<name>A0AA36C1V2_OCTVU</name>
<dbReference type="Gene3D" id="3.40.50.10330">
    <property type="entry name" value="Probable inorganic polyphosphate/atp-NAD kinase, domain 1"/>
    <property type="match status" value="1"/>
</dbReference>
<dbReference type="FunFam" id="3.40.50.10330:FF:000005">
    <property type="entry name" value="Sphingosine kinase 2"/>
    <property type="match status" value="1"/>
</dbReference>
<keyword evidence="11" id="KW-1185">Reference proteome</keyword>
<evidence type="ECO:0000313" key="11">
    <source>
        <dbReference type="Proteomes" id="UP001162480"/>
    </source>
</evidence>
<feature type="domain" description="DAGKc" evidence="9">
    <location>
        <begin position="356"/>
        <end position="501"/>
    </location>
</feature>
<dbReference type="Proteomes" id="UP001162480">
    <property type="component" value="Chromosome 29"/>
</dbReference>
<dbReference type="Pfam" id="PF19279">
    <property type="entry name" value="YegS_C"/>
    <property type="match status" value="1"/>
</dbReference>
<dbReference type="EC" id="2.7.1.91" evidence="7"/>
<evidence type="ECO:0000256" key="1">
    <source>
        <dbReference type="ARBA" id="ARBA00004308"/>
    </source>
</evidence>